<sequence>MADISAELRQNLDEKFQNMRRGLHDVANDTQNLLAGQDDLRSDACKHHAAISSQLQQHHVEVTRNQDSISRALLNIPHSIEIINRAVARTRTNIQPPTTHTRPSGSQCNSTAPVPARHCPYSTTPAYTPTRPFNTIPLPSEPSLSLSNTVVYFARHAFPELHHIDPDLLRFRIDGRNHPVASYFARHRDLGSGRIHREKYAAVRKVLARDLEFVGMMPYGTSYSQMKQLIFRVKQQ</sequence>
<keyword evidence="3" id="KW-1185">Reference proteome</keyword>
<dbReference type="EMBL" id="JADGJD010000575">
    <property type="protein sequence ID" value="KAJ3049931.1"/>
    <property type="molecule type" value="Genomic_DNA"/>
</dbReference>
<dbReference type="Proteomes" id="UP001212841">
    <property type="component" value="Unassembled WGS sequence"/>
</dbReference>
<accession>A0AAD5SBL8</accession>
<protein>
    <submittedName>
        <fullName evidence="2">Uncharacterized protein</fullName>
    </submittedName>
</protein>
<gene>
    <name evidence="2" type="ORF">HK097_009084</name>
</gene>
<reference evidence="2" key="1">
    <citation type="submission" date="2020-05" db="EMBL/GenBank/DDBJ databases">
        <title>Phylogenomic resolution of chytrid fungi.</title>
        <authorList>
            <person name="Stajich J.E."/>
            <person name="Amses K."/>
            <person name="Simmons R."/>
            <person name="Seto K."/>
            <person name="Myers J."/>
            <person name="Bonds A."/>
            <person name="Quandt C.A."/>
            <person name="Barry K."/>
            <person name="Liu P."/>
            <person name="Grigoriev I."/>
            <person name="Longcore J.E."/>
            <person name="James T.Y."/>
        </authorList>
    </citation>
    <scope>NUCLEOTIDE SEQUENCE</scope>
    <source>
        <strain evidence="2">JEL0318</strain>
    </source>
</reference>
<feature type="compositionally biased region" description="Polar residues" evidence="1">
    <location>
        <begin position="91"/>
        <end position="112"/>
    </location>
</feature>
<evidence type="ECO:0000313" key="2">
    <source>
        <dbReference type="EMBL" id="KAJ3049931.1"/>
    </source>
</evidence>
<evidence type="ECO:0000256" key="1">
    <source>
        <dbReference type="SAM" id="MobiDB-lite"/>
    </source>
</evidence>
<evidence type="ECO:0000313" key="3">
    <source>
        <dbReference type="Proteomes" id="UP001212841"/>
    </source>
</evidence>
<organism evidence="2 3">
    <name type="scientific">Rhizophlyctis rosea</name>
    <dbReference type="NCBI Taxonomy" id="64517"/>
    <lineage>
        <taxon>Eukaryota</taxon>
        <taxon>Fungi</taxon>
        <taxon>Fungi incertae sedis</taxon>
        <taxon>Chytridiomycota</taxon>
        <taxon>Chytridiomycota incertae sedis</taxon>
        <taxon>Chytridiomycetes</taxon>
        <taxon>Rhizophlyctidales</taxon>
        <taxon>Rhizophlyctidaceae</taxon>
        <taxon>Rhizophlyctis</taxon>
    </lineage>
</organism>
<feature type="region of interest" description="Disordered" evidence="1">
    <location>
        <begin position="91"/>
        <end position="116"/>
    </location>
</feature>
<name>A0AAD5SBL8_9FUNG</name>
<comment type="caution">
    <text evidence="2">The sequence shown here is derived from an EMBL/GenBank/DDBJ whole genome shotgun (WGS) entry which is preliminary data.</text>
</comment>
<dbReference type="AlphaFoldDB" id="A0AAD5SBL8"/>
<proteinExistence type="predicted"/>